<dbReference type="STRING" id="1267423.SAMN05216290_0610"/>
<dbReference type="AlphaFoldDB" id="A0A1I0MQB9"/>
<accession>A0A1I0MQB9</accession>
<evidence type="ECO:0000256" key="1">
    <source>
        <dbReference type="SAM" id="Coils"/>
    </source>
</evidence>
<dbReference type="EMBL" id="FOIR01000001">
    <property type="protein sequence ID" value="SEV90760.1"/>
    <property type="molecule type" value="Genomic_DNA"/>
</dbReference>
<evidence type="ECO:0000313" key="3">
    <source>
        <dbReference type="Proteomes" id="UP000199437"/>
    </source>
</evidence>
<protein>
    <recommendedName>
        <fullName evidence="4">DUF3732 domain-containing protein</fullName>
    </recommendedName>
</protein>
<name>A0A1I0MQB9_9BACT</name>
<gene>
    <name evidence="2" type="ORF">SAMN05216290_0610</name>
</gene>
<dbReference type="Proteomes" id="UP000199437">
    <property type="component" value="Unassembled WGS sequence"/>
</dbReference>
<keyword evidence="3" id="KW-1185">Reference proteome</keyword>
<sequence>MRFVLHEIKLWFQNGDDPKSYKFLADRVNVITGDATTGKTSFWSIIDYCLLSGKVNIANTIYEKVEWFGIHLSVDDKEVSIARKSPKRGTVAADVFFDSKALPETPEVNSTIPEIKTFLDAEFGIDDSLRFPFGKDLGQSSFNISYRHFLLFNSLTETVIGAPETYFDTTFYGKTEYDDALTHIFNLIIGVNDMAIIKAKERLVEIEAELKKIQRQQNKNVRKQKSFESSVLALFNRCKQYNFIEYTTSFRDPEWAISFMNDIVSTNKEVIQNSNLFEEIENLDKRRIQIQSEVNSIDRYQRELKSYYRNLKKSSDSLQPIEFLNSKLSDQLVDSYETRVFVDTLEESLQKIKASLSRKVTPSPEPSGNLAELKKELEDVTKRLAELLEIRKDYFSRGEKFMILGEIKHALQNLPLYDPKPIDEVQLNNLNEEKGQLEKIPAESSQIKHNMRSMLNESIQRNFNLLNSLPAYQNSRIDFNPERMILQLYPEGQLFPLDNVGSKSNYMFMHLCVYLGLHEHMINIEQTHVPQFLFIDQPSIPYYTGDNDKGNDDKTKLLDAFKLLNTFLEYIIVDKQDHFQIFMVEHAPRDYWENNDLQYFHTVDEFINGKGLIPNNVYSS</sequence>
<proteinExistence type="predicted"/>
<feature type="coiled-coil region" evidence="1">
    <location>
        <begin position="196"/>
        <end position="223"/>
    </location>
</feature>
<dbReference type="Pfam" id="PF12532">
    <property type="entry name" value="DUF3732"/>
    <property type="match status" value="1"/>
</dbReference>
<keyword evidence="1" id="KW-0175">Coiled coil</keyword>
<organism evidence="2 3">
    <name type="scientific">Roseivirga pacifica</name>
    <dbReference type="NCBI Taxonomy" id="1267423"/>
    <lineage>
        <taxon>Bacteria</taxon>
        <taxon>Pseudomonadati</taxon>
        <taxon>Bacteroidota</taxon>
        <taxon>Cytophagia</taxon>
        <taxon>Cytophagales</taxon>
        <taxon>Roseivirgaceae</taxon>
        <taxon>Roseivirga</taxon>
    </lineage>
</organism>
<evidence type="ECO:0000313" key="2">
    <source>
        <dbReference type="EMBL" id="SEV90760.1"/>
    </source>
</evidence>
<feature type="coiled-coil region" evidence="1">
    <location>
        <begin position="273"/>
        <end position="317"/>
    </location>
</feature>
<dbReference type="InterPro" id="IPR022205">
    <property type="entry name" value="DUF3732"/>
</dbReference>
<dbReference type="RefSeq" id="WP_090256912.1">
    <property type="nucleotide sequence ID" value="NZ_FOIR01000001.1"/>
</dbReference>
<reference evidence="3" key="1">
    <citation type="submission" date="2016-10" db="EMBL/GenBank/DDBJ databases">
        <authorList>
            <person name="Varghese N."/>
            <person name="Submissions S."/>
        </authorList>
    </citation>
    <scope>NUCLEOTIDE SEQUENCE [LARGE SCALE GENOMIC DNA]</scope>
    <source>
        <strain evidence="3">CGMCC 1.12402</strain>
    </source>
</reference>
<dbReference type="GeneID" id="99985361"/>
<dbReference type="OrthoDB" id="103556at2"/>
<evidence type="ECO:0008006" key="4">
    <source>
        <dbReference type="Google" id="ProtNLM"/>
    </source>
</evidence>